<proteinExistence type="predicted"/>
<reference evidence="1" key="1">
    <citation type="journal article" date="2023" name="G3 (Bethesda)">
        <title>Whole genome assemblies of Zophobas morio and Tenebrio molitor.</title>
        <authorList>
            <person name="Kaur S."/>
            <person name="Stinson S.A."/>
            <person name="diCenzo G.C."/>
        </authorList>
    </citation>
    <scope>NUCLEOTIDE SEQUENCE</scope>
    <source>
        <strain evidence="1">QUZm001</strain>
    </source>
</reference>
<organism evidence="1 2">
    <name type="scientific">Zophobas morio</name>
    <dbReference type="NCBI Taxonomy" id="2755281"/>
    <lineage>
        <taxon>Eukaryota</taxon>
        <taxon>Metazoa</taxon>
        <taxon>Ecdysozoa</taxon>
        <taxon>Arthropoda</taxon>
        <taxon>Hexapoda</taxon>
        <taxon>Insecta</taxon>
        <taxon>Pterygota</taxon>
        <taxon>Neoptera</taxon>
        <taxon>Endopterygota</taxon>
        <taxon>Coleoptera</taxon>
        <taxon>Polyphaga</taxon>
        <taxon>Cucujiformia</taxon>
        <taxon>Tenebrionidae</taxon>
        <taxon>Zophobas</taxon>
    </lineage>
</organism>
<sequence length="111" mass="12518">MVATCVASSNIQIPFLLHLCCAVSGEKKLRYHQLCSLLEHRVNTEWSPAPPHLAPFLPRLGRTSMESHPSLCRFFRNSVKSSSSVLLPVERAPFMQINKALLEYERNGRVA</sequence>
<gene>
    <name evidence="1" type="ORF">Zmor_020108</name>
</gene>
<dbReference type="Proteomes" id="UP001168821">
    <property type="component" value="Unassembled WGS sequence"/>
</dbReference>
<accession>A0AA38I248</accession>
<protein>
    <submittedName>
        <fullName evidence="1">Uncharacterized protein</fullName>
    </submittedName>
</protein>
<comment type="caution">
    <text evidence="1">The sequence shown here is derived from an EMBL/GenBank/DDBJ whole genome shotgun (WGS) entry which is preliminary data.</text>
</comment>
<keyword evidence="2" id="KW-1185">Reference proteome</keyword>
<dbReference type="AlphaFoldDB" id="A0AA38I248"/>
<evidence type="ECO:0000313" key="1">
    <source>
        <dbReference type="EMBL" id="KAJ3648295.1"/>
    </source>
</evidence>
<dbReference type="EMBL" id="JALNTZ010000006">
    <property type="protein sequence ID" value="KAJ3648295.1"/>
    <property type="molecule type" value="Genomic_DNA"/>
</dbReference>
<name>A0AA38I248_9CUCU</name>
<evidence type="ECO:0000313" key="2">
    <source>
        <dbReference type="Proteomes" id="UP001168821"/>
    </source>
</evidence>